<evidence type="ECO:0000256" key="3">
    <source>
        <dbReference type="ARBA" id="ARBA00022448"/>
    </source>
</evidence>
<dbReference type="Pfam" id="PF08352">
    <property type="entry name" value="oligo_HPY"/>
    <property type="match status" value="1"/>
</dbReference>
<reference evidence="11 12" key="1">
    <citation type="submission" date="2019-03" db="EMBL/GenBank/DDBJ databases">
        <title>Draft genome sequences of novel Actinobacteria.</title>
        <authorList>
            <person name="Sahin N."/>
            <person name="Ay H."/>
            <person name="Saygin H."/>
        </authorList>
    </citation>
    <scope>NUCLEOTIDE SEQUENCE [LARGE SCALE GENOMIC DNA]</scope>
    <source>
        <strain evidence="11 12">5K138</strain>
    </source>
</reference>
<dbReference type="Proteomes" id="UP000294739">
    <property type="component" value="Unassembled WGS sequence"/>
</dbReference>
<dbReference type="GO" id="GO:0016887">
    <property type="term" value="F:ATP hydrolysis activity"/>
    <property type="evidence" value="ECO:0007669"/>
    <property type="project" value="InterPro"/>
</dbReference>
<dbReference type="AlphaFoldDB" id="A0A4R5DHF8"/>
<dbReference type="RefSeq" id="WP_131895166.1">
    <property type="nucleotide sequence ID" value="NZ_SMKZ01000016.1"/>
</dbReference>
<proteinExistence type="inferred from homology"/>
<evidence type="ECO:0000256" key="9">
    <source>
        <dbReference type="ARBA" id="ARBA00023136"/>
    </source>
</evidence>
<evidence type="ECO:0000256" key="1">
    <source>
        <dbReference type="ARBA" id="ARBA00004202"/>
    </source>
</evidence>
<sequence length="327" mass="35812">MTGDQNVLRVRDLRVHYGTGRGDIIAVNGVSFDVRAGETLGLVGESGSGKSTTAMALLRLVSPPGRIVGGTVMLHGEDLLAADERTLRRRRWSEVSLIPQGSMNSLNPVLRVGDQIVDVIRTHEGRARGAALTERVTGLLETVGLPPRVMRLYPHELSGGMKQRACIAMAIALSPSLIIADEPTSALDVVVQRVVARTLMEVKDRLNSSMILIGHDMALQAHLVDRIAVMYAGNIVEIGPVAEIFRDPRHPYTRHLIASVPSIHRRKPIVPSELRFPDHGRGTLLSRGRQMSSRRRPVDLYEVSPGHFAARADDETWAVTEEDPTHA</sequence>
<keyword evidence="7 11" id="KW-0067">ATP-binding</keyword>
<name>A0A4R5DHF8_9ACTN</name>
<evidence type="ECO:0000256" key="4">
    <source>
        <dbReference type="ARBA" id="ARBA00022475"/>
    </source>
</evidence>
<evidence type="ECO:0000256" key="6">
    <source>
        <dbReference type="ARBA" id="ARBA00022741"/>
    </source>
</evidence>
<organism evidence="11 12">
    <name type="scientific">Jiangella asiatica</name>
    <dbReference type="NCBI Taxonomy" id="2530372"/>
    <lineage>
        <taxon>Bacteria</taxon>
        <taxon>Bacillati</taxon>
        <taxon>Actinomycetota</taxon>
        <taxon>Actinomycetes</taxon>
        <taxon>Jiangellales</taxon>
        <taxon>Jiangellaceae</taxon>
        <taxon>Jiangella</taxon>
    </lineage>
</organism>
<dbReference type="PANTHER" id="PTHR43297:SF14">
    <property type="entry name" value="ATPASE AAA-TYPE CORE DOMAIN-CONTAINING PROTEIN"/>
    <property type="match status" value="1"/>
</dbReference>
<dbReference type="PROSITE" id="PS00211">
    <property type="entry name" value="ABC_TRANSPORTER_1"/>
    <property type="match status" value="1"/>
</dbReference>
<dbReference type="InterPro" id="IPR027417">
    <property type="entry name" value="P-loop_NTPase"/>
</dbReference>
<evidence type="ECO:0000259" key="10">
    <source>
        <dbReference type="PROSITE" id="PS50893"/>
    </source>
</evidence>
<evidence type="ECO:0000256" key="2">
    <source>
        <dbReference type="ARBA" id="ARBA00005417"/>
    </source>
</evidence>
<dbReference type="InterPro" id="IPR003593">
    <property type="entry name" value="AAA+_ATPase"/>
</dbReference>
<dbReference type="InterPro" id="IPR013563">
    <property type="entry name" value="Oligopep_ABC_C"/>
</dbReference>
<keyword evidence="5" id="KW-0997">Cell inner membrane</keyword>
<dbReference type="SMART" id="SM00382">
    <property type="entry name" value="AAA"/>
    <property type="match status" value="1"/>
</dbReference>
<dbReference type="PANTHER" id="PTHR43297">
    <property type="entry name" value="OLIGOPEPTIDE TRANSPORT ATP-BINDING PROTEIN APPD"/>
    <property type="match status" value="1"/>
</dbReference>
<dbReference type="GO" id="GO:0015833">
    <property type="term" value="P:peptide transport"/>
    <property type="evidence" value="ECO:0007669"/>
    <property type="project" value="InterPro"/>
</dbReference>
<evidence type="ECO:0000313" key="12">
    <source>
        <dbReference type="Proteomes" id="UP000294739"/>
    </source>
</evidence>
<comment type="similarity">
    <text evidence="2">Belongs to the ABC transporter superfamily.</text>
</comment>
<dbReference type="CDD" id="cd03257">
    <property type="entry name" value="ABC_NikE_OppD_transporters"/>
    <property type="match status" value="1"/>
</dbReference>
<dbReference type="InterPro" id="IPR017871">
    <property type="entry name" value="ABC_transporter-like_CS"/>
</dbReference>
<feature type="domain" description="ABC transporter" evidence="10">
    <location>
        <begin position="8"/>
        <end position="257"/>
    </location>
</feature>
<dbReference type="InterPro" id="IPR050388">
    <property type="entry name" value="ABC_Ni/Peptide_Import"/>
</dbReference>
<comment type="caution">
    <text evidence="11">The sequence shown here is derived from an EMBL/GenBank/DDBJ whole genome shotgun (WGS) entry which is preliminary data.</text>
</comment>
<keyword evidence="12" id="KW-1185">Reference proteome</keyword>
<dbReference type="InParanoid" id="A0A4R5DHF8"/>
<evidence type="ECO:0000256" key="8">
    <source>
        <dbReference type="ARBA" id="ARBA00022967"/>
    </source>
</evidence>
<gene>
    <name evidence="11" type="ORF">E1269_13190</name>
</gene>
<protein>
    <submittedName>
        <fullName evidence="11">ABC transporter ATP-binding protein</fullName>
    </submittedName>
</protein>
<dbReference type="FunFam" id="3.40.50.300:FF:000016">
    <property type="entry name" value="Oligopeptide ABC transporter ATP-binding component"/>
    <property type="match status" value="1"/>
</dbReference>
<dbReference type="Gene3D" id="3.40.50.300">
    <property type="entry name" value="P-loop containing nucleotide triphosphate hydrolases"/>
    <property type="match status" value="1"/>
</dbReference>
<dbReference type="InterPro" id="IPR003439">
    <property type="entry name" value="ABC_transporter-like_ATP-bd"/>
</dbReference>
<keyword evidence="3" id="KW-0813">Transport</keyword>
<keyword evidence="6" id="KW-0547">Nucleotide-binding</keyword>
<dbReference type="Pfam" id="PF00005">
    <property type="entry name" value="ABC_tran"/>
    <property type="match status" value="1"/>
</dbReference>
<keyword evidence="9" id="KW-0472">Membrane</keyword>
<dbReference type="GO" id="GO:0005886">
    <property type="term" value="C:plasma membrane"/>
    <property type="evidence" value="ECO:0007669"/>
    <property type="project" value="UniProtKB-SubCell"/>
</dbReference>
<dbReference type="GO" id="GO:0005524">
    <property type="term" value="F:ATP binding"/>
    <property type="evidence" value="ECO:0007669"/>
    <property type="project" value="UniProtKB-KW"/>
</dbReference>
<comment type="subcellular location">
    <subcellularLocation>
        <location evidence="1">Cell membrane</location>
        <topology evidence="1">Peripheral membrane protein</topology>
    </subcellularLocation>
</comment>
<evidence type="ECO:0000256" key="7">
    <source>
        <dbReference type="ARBA" id="ARBA00022840"/>
    </source>
</evidence>
<dbReference type="OrthoDB" id="5357528at2"/>
<evidence type="ECO:0000256" key="5">
    <source>
        <dbReference type="ARBA" id="ARBA00022519"/>
    </source>
</evidence>
<evidence type="ECO:0000313" key="11">
    <source>
        <dbReference type="EMBL" id="TDE09923.1"/>
    </source>
</evidence>
<keyword evidence="4" id="KW-1003">Cell membrane</keyword>
<dbReference type="EMBL" id="SMKZ01000016">
    <property type="protein sequence ID" value="TDE09923.1"/>
    <property type="molecule type" value="Genomic_DNA"/>
</dbReference>
<keyword evidence="8" id="KW-1278">Translocase</keyword>
<dbReference type="PROSITE" id="PS50893">
    <property type="entry name" value="ABC_TRANSPORTER_2"/>
    <property type="match status" value="1"/>
</dbReference>
<accession>A0A4R5DHF8</accession>
<dbReference type="SUPFAM" id="SSF52540">
    <property type="entry name" value="P-loop containing nucleoside triphosphate hydrolases"/>
    <property type="match status" value="1"/>
</dbReference>